<feature type="short sequence motif" description="HXTX 2" evidence="2">
    <location>
        <begin position="128"/>
        <end position="131"/>
    </location>
</feature>
<dbReference type="EMBL" id="CP010951">
    <property type="protein sequence ID" value="AMO21701.1"/>
    <property type="molecule type" value="Genomic_DNA"/>
</dbReference>
<organism evidence="3 4">
    <name type="scientific">Ramlibacter tataouinensis</name>
    <dbReference type="NCBI Taxonomy" id="94132"/>
    <lineage>
        <taxon>Bacteria</taxon>
        <taxon>Pseudomonadati</taxon>
        <taxon>Pseudomonadota</taxon>
        <taxon>Betaproteobacteria</taxon>
        <taxon>Burkholderiales</taxon>
        <taxon>Comamonadaceae</taxon>
        <taxon>Ramlibacter</taxon>
    </lineage>
</organism>
<name>A0A127JNX1_9BURK</name>
<dbReference type="Pfam" id="PF13563">
    <property type="entry name" value="2_5_RNA_ligase2"/>
    <property type="match status" value="1"/>
</dbReference>
<feature type="short sequence motif" description="HXTX 1" evidence="2">
    <location>
        <begin position="48"/>
        <end position="51"/>
    </location>
</feature>
<dbReference type="HAMAP" id="MF_01940">
    <property type="entry name" value="RNA_CPDase"/>
    <property type="match status" value="1"/>
</dbReference>
<sequence>MSAAHPDRSLRLFTALWPPPPVREAIARWQHQWQWPPGAAVVPTDRLHITLHFLGNVPAARVDGLRAALRLPSTPFRLDLGRPGLWGGGIAVLSPDCVPEALGALHERLAAALTAAGLPTEERPYKPHVTLARRARGAKAPAEGPGLRWDAQDGFVLVESLPGGRGYKVLDRFGPA</sequence>
<comment type="catalytic activity">
    <reaction evidence="2">
        <text>a 3'-end 2',3'-cyclophospho-ribonucleotide-RNA + H2O = a 3'-end 2'-phospho-ribonucleotide-RNA + H(+)</text>
        <dbReference type="Rhea" id="RHEA:11828"/>
        <dbReference type="Rhea" id="RHEA-COMP:10464"/>
        <dbReference type="Rhea" id="RHEA-COMP:17353"/>
        <dbReference type="ChEBI" id="CHEBI:15377"/>
        <dbReference type="ChEBI" id="CHEBI:15378"/>
        <dbReference type="ChEBI" id="CHEBI:83064"/>
        <dbReference type="ChEBI" id="CHEBI:173113"/>
        <dbReference type="EC" id="3.1.4.58"/>
    </reaction>
</comment>
<dbReference type="RefSeq" id="WP_061495212.1">
    <property type="nucleotide sequence ID" value="NZ_CP010951.1"/>
</dbReference>
<reference evidence="3 4" key="1">
    <citation type="journal article" date="2014" name="Int. J. Syst. Evol. Microbiol.">
        <title>Ramlibacter solisilvae sp. nov., isolated from forest soil, and emended description of the genus Ramlibacter.</title>
        <authorList>
            <person name="Lee H.J."/>
            <person name="Lee S.H."/>
            <person name="Lee S.S."/>
            <person name="Lee J.S."/>
            <person name="Kim Y."/>
            <person name="Kim S.C."/>
            <person name="Jeon C.O."/>
        </authorList>
    </citation>
    <scope>NUCLEOTIDE SEQUENCE [LARGE SCALE GENOMIC DNA]</scope>
    <source>
        <strain evidence="3 4">5-10</strain>
    </source>
</reference>
<keyword evidence="1 2" id="KW-0378">Hydrolase</keyword>
<dbReference type="NCBIfam" id="TIGR02258">
    <property type="entry name" value="2_5_ligase"/>
    <property type="match status" value="1"/>
</dbReference>
<dbReference type="PANTHER" id="PTHR35561:SF1">
    <property type="entry name" value="RNA 2',3'-CYCLIC PHOSPHODIESTERASE"/>
    <property type="match status" value="1"/>
</dbReference>
<accession>A0A127JNX1</accession>
<protein>
    <recommendedName>
        <fullName evidence="2">RNA 2',3'-cyclic phosphodiesterase</fullName>
        <shortName evidence="2">RNA 2',3'-CPDase</shortName>
        <ecNumber evidence="2">3.1.4.58</ecNumber>
    </recommendedName>
</protein>
<dbReference type="InterPro" id="IPR004175">
    <property type="entry name" value="RNA_CPDase"/>
</dbReference>
<dbReference type="PANTHER" id="PTHR35561">
    <property type="entry name" value="RNA 2',3'-CYCLIC PHOSPHODIESTERASE"/>
    <property type="match status" value="1"/>
</dbReference>
<dbReference type="AlphaFoldDB" id="A0A127JNX1"/>
<evidence type="ECO:0000256" key="1">
    <source>
        <dbReference type="ARBA" id="ARBA00022801"/>
    </source>
</evidence>
<comment type="similarity">
    <text evidence="2">Belongs to the 2H phosphoesterase superfamily. ThpR family.</text>
</comment>
<dbReference type="Proteomes" id="UP000070433">
    <property type="component" value="Chromosome"/>
</dbReference>
<evidence type="ECO:0000313" key="4">
    <source>
        <dbReference type="Proteomes" id="UP000070433"/>
    </source>
</evidence>
<dbReference type="GO" id="GO:0004113">
    <property type="term" value="F:2',3'-cyclic-nucleotide 3'-phosphodiesterase activity"/>
    <property type="evidence" value="ECO:0007669"/>
    <property type="project" value="InterPro"/>
</dbReference>
<dbReference type="InterPro" id="IPR009097">
    <property type="entry name" value="Cyclic_Pdiesterase"/>
</dbReference>
<proteinExistence type="inferred from homology"/>
<dbReference type="Gene3D" id="3.90.1140.10">
    <property type="entry name" value="Cyclic phosphodiesterase"/>
    <property type="match status" value="1"/>
</dbReference>
<gene>
    <name evidence="3" type="ORF">UC35_00960</name>
</gene>
<evidence type="ECO:0000313" key="3">
    <source>
        <dbReference type="EMBL" id="AMO21701.1"/>
    </source>
</evidence>
<dbReference type="GO" id="GO:0008664">
    <property type="term" value="F:RNA 2',3'-cyclic 3'-phosphodiesterase activity"/>
    <property type="evidence" value="ECO:0007669"/>
    <property type="project" value="UniProtKB-EC"/>
</dbReference>
<feature type="active site" description="Proton acceptor" evidence="2">
    <location>
        <position position="128"/>
    </location>
</feature>
<feature type="active site" description="Proton donor" evidence="2">
    <location>
        <position position="48"/>
    </location>
</feature>
<dbReference type="OrthoDB" id="7061261at2"/>
<dbReference type="EC" id="3.1.4.58" evidence="2"/>
<comment type="function">
    <text evidence="2">Hydrolyzes RNA 2',3'-cyclic phosphodiester to an RNA 2'-phosphomonoester.</text>
</comment>
<keyword evidence="4" id="KW-1185">Reference proteome</keyword>
<evidence type="ECO:0000256" key="2">
    <source>
        <dbReference type="HAMAP-Rule" id="MF_01940"/>
    </source>
</evidence>
<dbReference type="SUPFAM" id="SSF55144">
    <property type="entry name" value="LigT-like"/>
    <property type="match status" value="1"/>
</dbReference>